<sequence>MNLKKTRLILVLAVIILGIIGIEFLYTNSNSQYELQVEENQEGWEYTIYYDNKILIKQRNIPGISNRKTFKTKIEAEKIGYLVINRLEKRLSPKISKFDLDQNGITY</sequence>
<keyword evidence="1" id="KW-0812">Transmembrane</keyword>
<keyword evidence="1" id="KW-0472">Membrane</keyword>
<dbReference type="InterPro" id="IPR032593">
    <property type="entry name" value="DUF4907"/>
</dbReference>
<dbReference type="EMBL" id="JAVRHR010000001">
    <property type="protein sequence ID" value="MDT0606806.1"/>
    <property type="molecule type" value="Genomic_DNA"/>
</dbReference>
<keyword evidence="1" id="KW-1133">Transmembrane helix</keyword>
<keyword evidence="3" id="KW-1185">Reference proteome</keyword>
<reference evidence="2 3" key="1">
    <citation type="submission" date="2023-09" db="EMBL/GenBank/DDBJ databases">
        <authorList>
            <person name="Rey-Velasco X."/>
        </authorList>
    </citation>
    <scope>NUCLEOTIDE SEQUENCE [LARGE SCALE GENOMIC DNA]</scope>
    <source>
        <strain evidence="2 3">F388</strain>
    </source>
</reference>
<dbReference type="RefSeq" id="WP_311350349.1">
    <property type="nucleotide sequence ID" value="NZ_JAVRHR010000001.1"/>
</dbReference>
<organism evidence="2 3">
    <name type="scientific">Croceitalea rosinachiae</name>
    <dbReference type="NCBI Taxonomy" id="3075596"/>
    <lineage>
        <taxon>Bacteria</taxon>
        <taxon>Pseudomonadati</taxon>
        <taxon>Bacteroidota</taxon>
        <taxon>Flavobacteriia</taxon>
        <taxon>Flavobacteriales</taxon>
        <taxon>Flavobacteriaceae</taxon>
        <taxon>Croceitalea</taxon>
    </lineage>
</organism>
<dbReference type="Pfam" id="PF16250">
    <property type="entry name" value="DUF4907"/>
    <property type="match status" value="1"/>
</dbReference>
<feature type="transmembrane region" description="Helical" evidence="1">
    <location>
        <begin position="7"/>
        <end position="26"/>
    </location>
</feature>
<evidence type="ECO:0000313" key="3">
    <source>
        <dbReference type="Proteomes" id="UP001255246"/>
    </source>
</evidence>
<evidence type="ECO:0000313" key="2">
    <source>
        <dbReference type="EMBL" id="MDT0606806.1"/>
    </source>
</evidence>
<accession>A0ABU3A9D9</accession>
<gene>
    <name evidence="2" type="ORF">RM706_07180</name>
</gene>
<dbReference type="Proteomes" id="UP001255246">
    <property type="component" value="Unassembled WGS sequence"/>
</dbReference>
<proteinExistence type="predicted"/>
<evidence type="ECO:0000256" key="1">
    <source>
        <dbReference type="SAM" id="Phobius"/>
    </source>
</evidence>
<comment type="caution">
    <text evidence="2">The sequence shown here is derived from an EMBL/GenBank/DDBJ whole genome shotgun (WGS) entry which is preliminary data.</text>
</comment>
<name>A0ABU3A9D9_9FLAO</name>
<protein>
    <submittedName>
        <fullName evidence="2">DUF4907 domain-containing protein</fullName>
    </submittedName>
</protein>